<evidence type="ECO:0000259" key="5">
    <source>
        <dbReference type="Pfam" id="PF16363"/>
    </source>
</evidence>
<keyword evidence="7" id="KW-1185">Reference proteome</keyword>
<accession>A0ABY2IAC9</accession>
<dbReference type="EMBL" id="SOFG01000017">
    <property type="protein sequence ID" value="TFB85608.1"/>
    <property type="molecule type" value="Genomic_DNA"/>
</dbReference>
<dbReference type="CDD" id="cd05260">
    <property type="entry name" value="GDP_MD_SDR_e"/>
    <property type="match status" value="1"/>
</dbReference>
<dbReference type="EC" id="4.2.1.47" evidence="3"/>
<evidence type="ECO:0000256" key="3">
    <source>
        <dbReference type="ARBA" id="ARBA00011989"/>
    </source>
</evidence>
<dbReference type="InterPro" id="IPR016040">
    <property type="entry name" value="NAD(P)-bd_dom"/>
</dbReference>
<sequence length="320" mass="34973">MPRALITGITGQDGSYLSEQLLAQGWEIHALVRKARQDNERFVDARVITHFGDLNDFVGLERVVSDVEPNYVFNLGGISSVATSWDKPAATGLISGVAVVALLDASLRLQVRTGKDVRFVQASSSEIFGNARAAPQDEKTPVKPISPYGVAKAYAHDGVRIYRAKGLHASSCILYNHESPRRPQTFVTRKITMGAAEIVAGVSGRLMLGSLDVKRDWGWAPDYVDALIRASQASEPDDYVIATGISHSVRDFVEAAFVAVGITDWEPFVGVDQRFVRPADVQEMRGDARKALRVLGWKPTIGFTEVVSRMARHDLALLGK</sequence>
<dbReference type="PANTHER" id="PTHR43715:SF1">
    <property type="entry name" value="GDP-MANNOSE 4,6 DEHYDRATASE"/>
    <property type="match status" value="1"/>
</dbReference>
<name>A0ABY2IAC9_9MICO</name>
<gene>
    <name evidence="6" type="ORF">E3O44_13560</name>
</gene>
<evidence type="ECO:0000313" key="6">
    <source>
        <dbReference type="EMBL" id="TFB85608.1"/>
    </source>
</evidence>
<comment type="cofactor">
    <cofactor evidence="1">
        <name>NADP(+)</name>
        <dbReference type="ChEBI" id="CHEBI:58349"/>
    </cofactor>
</comment>
<evidence type="ECO:0000256" key="1">
    <source>
        <dbReference type="ARBA" id="ARBA00001937"/>
    </source>
</evidence>
<dbReference type="PANTHER" id="PTHR43715">
    <property type="entry name" value="GDP-MANNOSE 4,6-DEHYDRATASE"/>
    <property type="match status" value="1"/>
</dbReference>
<dbReference type="SUPFAM" id="SSF51735">
    <property type="entry name" value="NAD(P)-binding Rossmann-fold domains"/>
    <property type="match status" value="1"/>
</dbReference>
<dbReference type="Proteomes" id="UP000297608">
    <property type="component" value="Unassembled WGS sequence"/>
</dbReference>
<organism evidence="6 7">
    <name type="scientific">Cryobacterium algoricola</name>
    <dbReference type="NCBI Taxonomy" id="1259183"/>
    <lineage>
        <taxon>Bacteria</taxon>
        <taxon>Bacillati</taxon>
        <taxon>Actinomycetota</taxon>
        <taxon>Actinomycetes</taxon>
        <taxon>Micrococcales</taxon>
        <taxon>Microbacteriaceae</taxon>
        <taxon>Cryobacterium</taxon>
    </lineage>
</organism>
<dbReference type="Gene3D" id="3.90.25.10">
    <property type="entry name" value="UDP-galactose 4-epimerase, domain 1"/>
    <property type="match status" value="1"/>
</dbReference>
<comment type="similarity">
    <text evidence="2">Belongs to the NAD(P)-dependent epimerase/dehydratase family. GDP-mannose 4,6-dehydratase subfamily.</text>
</comment>
<dbReference type="Gene3D" id="3.40.50.720">
    <property type="entry name" value="NAD(P)-binding Rossmann-like Domain"/>
    <property type="match status" value="1"/>
</dbReference>
<feature type="domain" description="NAD(P)-binding" evidence="5">
    <location>
        <begin position="5"/>
        <end position="310"/>
    </location>
</feature>
<dbReference type="InterPro" id="IPR006368">
    <property type="entry name" value="GDP_Man_deHydtase"/>
</dbReference>
<keyword evidence="4" id="KW-0456">Lyase</keyword>
<dbReference type="RefSeq" id="WP_134535304.1">
    <property type="nucleotide sequence ID" value="NZ_SOFG01000017.1"/>
</dbReference>
<evidence type="ECO:0000256" key="4">
    <source>
        <dbReference type="ARBA" id="ARBA00023239"/>
    </source>
</evidence>
<reference evidence="6 7" key="1">
    <citation type="submission" date="2019-03" db="EMBL/GenBank/DDBJ databases">
        <title>Genomics of glacier-inhabiting Cryobacterium strains.</title>
        <authorList>
            <person name="Liu Q."/>
            <person name="Xin Y.-H."/>
        </authorList>
    </citation>
    <scope>NUCLEOTIDE SEQUENCE [LARGE SCALE GENOMIC DNA]</scope>
    <source>
        <strain evidence="6 7">MDB2-B</strain>
    </source>
</reference>
<evidence type="ECO:0000256" key="2">
    <source>
        <dbReference type="ARBA" id="ARBA00009263"/>
    </source>
</evidence>
<protein>
    <recommendedName>
        <fullName evidence="3">GDP-mannose 4,6-dehydratase</fullName>
        <ecNumber evidence="3">4.2.1.47</ecNumber>
    </recommendedName>
</protein>
<comment type="caution">
    <text evidence="6">The sequence shown here is derived from an EMBL/GenBank/DDBJ whole genome shotgun (WGS) entry which is preliminary data.</text>
</comment>
<evidence type="ECO:0000313" key="7">
    <source>
        <dbReference type="Proteomes" id="UP000297608"/>
    </source>
</evidence>
<dbReference type="Pfam" id="PF16363">
    <property type="entry name" value="GDP_Man_Dehyd"/>
    <property type="match status" value="1"/>
</dbReference>
<dbReference type="InterPro" id="IPR036291">
    <property type="entry name" value="NAD(P)-bd_dom_sf"/>
</dbReference>
<proteinExistence type="inferred from homology"/>